<keyword evidence="2" id="KW-1185">Reference proteome</keyword>
<evidence type="ECO:0000313" key="2">
    <source>
        <dbReference type="Proteomes" id="UP001374535"/>
    </source>
</evidence>
<name>A0AAQ3MY80_VIGMU</name>
<evidence type="ECO:0000313" key="1">
    <source>
        <dbReference type="EMBL" id="WVY98954.1"/>
    </source>
</evidence>
<organism evidence="1 2">
    <name type="scientific">Vigna mungo</name>
    <name type="common">Black gram</name>
    <name type="synonym">Phaseolus mungo</name>
    <dbReference type="NCBI Taxonomy" id="3915"/>
    <lineage>
        <taxon>Eukaryota</taxon>
        <taxon>Viridiplantae</taxon>
        <taxon>Streptophyta</taxon>
        <taxon>Embryophyta</taxon>
        <taxon>Tracheophyta</taxon>
        <taxon>Spermatophyta</taxon>
        <taxon>Magnoliopsida</taxon>
        <taxon>eudicotyledons</taxon>
        <taxon>Gunneridae</taxon>
        <taxon>Pentapetalae</taxon>
        <taxon>rosids</taxon>
        <taxon>fabids</taxon>
        <taxon>Fabales</taxon>
        <taxon>Fabaceae</taxon>
        <taxon>Papilionoideae</taxon>
        <taxon>50 kb inversion clade</taxon>
        <taxon>NPAAA clade</taxon>
        <taxon>indigoferoid/millettioid clade</taxon>
        <taxon>Phaseoleae</taxon>
        <taxon>Vigna</taxon>
    </lineage>
</organism>
<accession>A0AAQ3MY80</accession>
<dbReference type="AlphaFoldDB" id="A0AAQ3MY80"/>
<protein>
    <submittedName>
        <fullName evidence="1">Uncharacterized protein</fullName>
    </submittedName>
</protein>
<gene>
    <name evidence="1" type="ORF">V8G54_031105</name>
</gene>
<proteinExistence type="predicted"/>
<dbReference type="EMBL" id="CP144692">
    <property type="protein sequence ID" value="WVY98954.1"/>
    <property type="molecule type" value="Genomic_DNA"/>
</dbReference>
<sequence>MPFASFELQIADYDVFAFLQAQPMSGKFNPLATTIDGLVRRHVQVRGEINGAGHFKHNPQWFFSATRLTQRPRSIICERCDAVKGAVEATNSEAAEALGLGSEGAEGGVDVGVRKREHVGISYGWWWGWEWWRVIVYMGRRNEVGAFAMAVSMGVTHF</sequence>
<dbReference type="Proteomes" id="UP001374535">
    <property type="component" value="Chromosome 9"/>
</dbReference>
<reference evidence="1 2" key="1">
    <citation type="journal article" date="2023" name="Life. Sci Alliance">
        <title>Evolutionary insights into 3D genome organization and epigenetic landscape of Vigna mungo.</title>
        <authorList>
            <person name="Junaid A."/>
            <person name="Singh B."/>
            <person name="Bhatia S."/>
        </authorList>
    </citation>
    <scope>NUCLEOTIDE SEQUENCE [LARGE SCALE GENOMIC DNA]</scope>
    <source>
        <strain evidence="1">Urdbean</strain>
    </source>
</reference>